<evidence type="ECO:0000256" key="1">
    <source>
        <dbReference type="SAM" id="Phobius"/>
    </source>
</evidence>
<keyword evidence="1" id="KW-0472">Membrane</keyword>
<keyword evidence="1" id="KW-0812">Transmembrane</keyword>
<feature type="transmembrane region" description="Helical" evidence="1">
    <location>
        <begin position="155"/>
        <end position="172"/>
    </location>
</feature>
<keyword evidence="3" id="KW-1185">Reference proteome</keyword>
<protein>
    <submittedName>
        <fullName evidence="2">Uncharacterized protein</fullName>
    </submittedName>
</protein>
<dbReference type="AlphaFoldDB" id="A0A931FMS2"/>
<dbReference type="EMBL" id="JADQDP010000007">
    <property type="protein sequence ID" value="MBF9144300.1"/>
    <property type="molecule type" value="Genomic_DNA"/>
</dbReference>
<feature type="transmembrane region" description="Helical" evidence="1">
    <location>
        <begin position="83"/>
        <end position="101"/>
    </location>
</feature>
<gene>
    <name evidence="2" type="ORF">I2I01_21840</name>
</gene>
<evidence type="ECO:0000313" key="2">
    <source>
        <dbReference type="EMBL" id="MBF9144300.1"/>
    </source>
</evidence>
<comment type="caution">
    <text evidence="2">The sequence shown here is derived from an EMBL/GenBank/DDBJ whole genome shotgun (WGS) entry which is preliminary data.</text>
</comment>
<sequence length="193" mass="21225">MKLFLTLKHWQVFALQMGPAVISQCFLFSGLQSGAAIGSFLLLFAIGMVFYAGTLFAWLYAVASGLRSRLPATVPMRLNWFRTALFVPAFYITAILAYLLFGSVADMGGSQVALLAVLIVPLHLLSMAGMLYCIYFTAKLLKAVELQRPLDLSDYLGELFLIWFFPIGIWLIQPRVNALVGATPLVTRGPNPG</sequence>
<feature type="transmembrane region" description="Helical" evidence="1">
    <location>
        <begin position="37"/>
        <end position="62"/>
    </location>
</feature>
<dbReference type="RefSeq" id="WP_196288651.1">
    <property type="nucleotide sequence ID" value="NZ_JADQDP010000007.1"/>
</dbReference>
<organism evidence="2 3">
    <name type="scientific">Hymenobacter properus</name>
    <dbReference type="NCBI Taxonomy" id="2791026"/>
    <lineage>
        <taxon>Bacteria</taxon>
        <taxon>Pseudomonadati</taxon>
        <taxon>Bacteroidota</taxon>
        <taxon>Cytophagia</taxon>
        <taxon>Cytophagales</taxon>
        <taxon>Hymenobacteraceae</taxon>
        <taxon>Hymenobacter</taxon>
    </lineage>
</organism>
<proteinExistence type="predicted"/>
<reference evidence="2 3" key="1">
    <citation type="submission" date="2020-11" db="EMBL/GenBank/DDBJ databases">
        <authorList>
            <person name="Kim M.K."/>
        </authorList>
    </citation>
    <scope>NUCLEOTIDE SEQUENCE [LARGE SCALE GENOMIC DNA]</scope>
    <source>
        <strain evidence="2 3">BT439</strain>
    </source>
</reference>
<name>A0A931FMS2_9BACT</name>
<evidence type="ECO:0000313" key="3">
    <source>
        <dbReference type="Proteomes" id="UP000645610"/>
    </source>
</evidence>
<keyword evidence="1" id="KW-1133">Transmembrane helix</keyword>
<accession>A0A931FMS2</accession>
<dbReference type="Proteomes" id="UP000645610">
    <property type="component" value="Unassembled WGS sequence"/>
</dbReference>
<feature type="transmembrane region" description="Helical" evidence="1">
    <location>
        <begin position="113"/>
        <end position="135"/>
    </location>
</feature>